<dbReference type="PANTHER" id="PTHR10091:SF0">
    <property type="entry name" value="GALACTOSE MUTAROTASE"/>
    <property type="match status" value="1"/>
</dbReference>
<dbReference type="Gene3D" id="2.70.98.10">
    <property type="match status" value="1"/>
</dbReference>
<comment type="similarity">
    <text evidence="2">Belongs to the aldose epimerase family.</text>
</comment>
<evidence type="ECO:0000313" key="8">
    <source>
        <dbReference type="Proteomes" id="UP000305939"/>
    </source>
</evidence>
<dbReference type="InterPro" id="IPR011013">
    <property type="entry name" value="Gal_mutarotase_sf_dom"/>
</dbReference>
<dbReference type="GO" id="GO:0005737">
    <property type="term" value="C:cytoplasm"/>
    <property type="evidence" value="ECO:0007669"/>
    <property type="project" value="TreeGrafter"/>
</dbReference>
<dbReference type="SUPFAM" id="SSF74650">
    <property type="entry name" value="Galactose mutarotase-like"/>
    <property type="match status" value="1"/>
</dbReference>
<evidence type="ECO:0000256" key="1">
    <source>
        <dbReference type="ARBA" id="ARBA00001913"/>
    </source>
</evidence>
<keyword evidence="6" id="KW-0119">Carbohydrate metabolism</keyword>
<comment type="cofactor">
    <cofactor evidence="1">
        <name>Ca(2+)</name>
        <dbReference type="ChEBI" id="CHEBI:29108"/>
    </cofactor>
</comment>
<dbReference type="PANTHER" id="PTHR10091">
    <property type="entry name" value="ALDOSE-1-EPIMERASE"/>
    <property type="match status" value="1"/>
</dbReference>
<dbReference type="GO" id="GO:0033499">
    <property type="term" value="P:galactose catabolic process via UDP-galactose, Leloir pathway"/>
    <property type="evidence" value="ECO:0007669"/>
    <property type="project" value="TreeGrafter"/>
</dbReference>
<dbReference type="GO" id="GO:0030246">
    <property type="term" value="F:carbohydrate binding"/>
    <property type="evidence" value="ECO:0007669"/>
    <property type="project" value="InterPro"/>
</dbReference>
<evidence type="ECO:0000256" key="5">
    <source>
        <dbReference type="ARBA" id="ARBA00023235"/>
    </source>
</evidence>
<dbReference type="InterPro" id="IPR008183">
    <property type="entry name" value="Aldose_1/G6P_1-epimerase"/>
</dbReference>
<keyword evidence="4" id="KW-0106">Calcium</keyword>
<organism evidence="7 8">
    <name type="scientific">Robertkochia marina</name>
    <dbReference type="NCBI Taxonomy" id="1227945"/>
    <lineage>
        <taxon>Bacteria</taxon>
        <taxon>Pseudomonadati</taxon>
        <taxon>Bacteroidota</taxon>
        <taxon>Flavobacteriia</taxon>
        <taxon>Flavobacteriales</taxon>
        <taxon>Flavobacteriaceae</taxon>
        <taxon>Robertkochia</taxon>
    </lineage>
</organism>
<comment type="subunit">
    <text evidence="3">Monomer.</text>
</comment>
<sequence length="330" mass="36997">MQKSFIFIKIYNFLRAYSIKNRVLELHTSPYGASMTALYMNDKSHVTRNLIYGYSNGEKYKGNPFFMGATCGRFAGRIADHGFELKGQRYILDSDGPVHLHGGGASLAFKPWTLKEIHHGEEPYIIYTIHSAHLEGGYPGNLEIEAQYTLKGNSLLIHYRGKTDRTTHLNLTNHNYYNLNGGGSIVDHKIKVTADKLLETDSLKVPTGKFTDLQATPYDLRKDIRLGDVLKHISLDHVYAFSKGHRRAKIFSQETGISMTLTTNQPGVVIFTPADLGEEQFRNITPAAFPAICLEPQNFPDAPNQTHFPSSVLEPGDVYSNSITLDFDLI</sequence>
<evidence type="ECO:0000313" key="7">
    <source>
        <dbReference type="EMBL" id="THD65775.1"/>
    </source>
</evidence>
<dbReference type="AlphaFoldDB" id="A0A4S3LX73"/>
<accession>A0A4S3LX73</accession>
<dbReference type="GO" id="GO:0006006">
    <property type="term" value="P:glucose metabolic process"/>
    <property type="evidence" value="ECO:0007669"/>
    <property type="project" value="TreeGrafter"/>
</dbReference>
<protein>
    <submittedName>
        <fullName evidence="7">Galactose mutarotase</fullName>
    </submittedName>
</protein>
<keyword evidence="8" id="KW-1185">Reference proteome</keyword>
<evidence type="ECO:0000256" key="6">
    <source>
        <dbReference type="ARBA" id="ARBA00023277"/>
    </source>
</evidence>
<dbReference type="OrthoDB" id="9779408at2"/>
<dbReference type="GO" id="GO:0004034">
    <property type="term" value="F:aldose 1-epimerase activity"/>
    <property type="evidence" value="ECO:0007669"/>
    <property type="project" value="TreeGrafter"/>
</dbReference>
<proteinExistence type="inferred from homology"/>
<evidence type="ECO:0000256" key="3">
    <source>
        <dbReference type="ARBA" id="ARBA00011245"/>
    </source>
</evidence>
<gene>
    <name evidence="7" type="ORF">E7Z59_14405</name>
</gene>
<dbReference type="Proteomes" id="UP000305939">
    <property type="component" value="Unassembled WGS sequence"/>
</dbReference>
<reference evidence="7 8" key="1">
    <citation type="submission" date="2019-04" db="EMBL/GenBank/DDBJ databases">
        <title>Draft genome sequence of Robertkochia marina CC-AMO-30D.</title>
        <authorList>
            <person name="Hameed A."/>
            <person name="Lin S.-Y."/>
            <person name="Shahina M."/>
            <person name="Lai W.-A."/>
            <person name="Young C.-C."/>
        </authorList>
    </citation>
    <scope>NUCLEOTIDE SEQUENCE [LARGE SCALE GENOMIC DNA]</scope>
    <source>
        <strain evidence="7 8">CC-AMO-30D</strain>
    </source>
</reference>
<keyword evidence="5" id="KW-0413">Isomerase</keyword>
<dbReference type="Pfam" id="PF01263">
    <property type="entry name" value="Aldose_epim"/>
    <property type="match status" value="1"/>
</dbReference>
<dbReference type="EMBL" id="SSMC01000004">
    <property type="protein sequence ID" value="THD65775.1"/>
    <property type="molecule type" value="Genomic_DNA"/>
</dbReference>
<name>A0A4S3LX73_9FLAO</name>
<comment type="caution">
    <text evidence="7">The sequence shown here is derived from an EMBL/GenBank/DDBJ whole genome shotgun (WGS) entry which is preliminary data.</text>
</comment>
<dbReference type="InterPro" id="IPR014718">
    <property type="entry name" value="GH-type_carb-bd"/>
</dbReference>
<evidence type="ECO:0000256" key="2">
    <source>
        <dbReference type="ARBA" id="ARBA00006206"/>
    </source>
</evidence>
<dbReference type="CDD" id="cd09019">
    <property type="entry name" value="galactose_mutarotase_like"/>
    <property type="match status" value="1"/>
</dbReference>
<dbReference type="InterPro" id="IPR047215">
    <property type="entry name" value="Galactose_mutarotase-like"/>
</dbReference>
<evidence type="ECO:0000256" key="4">
    <source>
        <dbReference type="ARBA" id="ARBA00022837"/>
    </source>
</evidence>